<protein>
    <submittedName>
        <fullName evidence="2">Uncharacterized protein</fullName>
    </submittedName>
</protein>
<name>A0AAN7WJV3_9PEZI</name>
<dbReference type="PANTHER" id="PTHR47784">
    <property type="entry name" value="STEROL UPTAKE CONTROL PROTEIN 2"/>
    <property type="match status" value="1"/>
</dbReference>
<sequence>MRSPTTDIPAVPRTSQSLPTVPTTDLPDTNSSNTGALIRVLASDETLDDAVNLHHLELVLHLCNEDAMWNLAGRRPYPSTMHMLLQSGLKSSYLMSALLAFSAHHLAHLHPERALTYRHLAVVLQTRAITLFNASTAMTKIDEDNCVAVLGFSAALGHHQLADILTARAASLDEYLTRYSQCLEMTRGIYTIARAAWPLLLESELNSALVQSQDFTSREPTGDHCDKIRHLIDSAHGLLDADRTAYRLAIRYLQLGFDAIFSTKEEDRYRYQILFSWSMMVPSEFTSLLAALKPEALIIMAHYASLLHLGRRNWQVGDSGSYILGMITGYLGLEWQQWLAYPQALVAEDEAQAR</sequence>
<dbReference type="EMBL" id="JAVRQU010000001">
    <property type="protein sequence ID" value="KAK5707595.1"/>
    <property type="molecule type" value="Genomic_DNA"/>
</dbReference>
<organism evidence="2 3">
    <name type="scientific">Elasticomyces elasticus</name>
    <dbReference type="NCBI Taxonomy" id="574655"/>
    <lineage>
        <taxon>Eukaryota</taxon>
        <taxon>Fungi</taxon>
        <taxon>Dikarya</taxon>
        <taxon>Ascomycota</taxon>
        <taxon>Pezizomycotina</taxon>
        <taxon>Dothideomycetes</taxon>
        <taxon>Dothideomycetidae</taxon>
        <taxon>Mycosphaerellales</taxon>
        <taxon>Teratosphaeriaceae</taxon>
        <taxon>Elasticomyces</taxon>
    </lineage>
</organism>
<proteinExistence type="predicted"/>
<dbReference type="PANTHER" id="PTHR47784:SF4">
    <property type="entry name" value="ZN(II)2CYS6 TRANSCRIPTION FACTOR (EUROFUNG)"/>
    <property type="match status" value="1"/>
</dbReference>
<dbReference type="InterPro" id="IPR053157">
    <property type="entry name" value="Sterol_Uptake_Regulator"/>
</dbReference>
<evidence type="ECO:0000256" key="1">
    <source>
        <dbReference type="SAM" id="MobiDB-lite"/>
    </source>
</evidence>
<comment type="caution">
    <text evidence="2">The sequence shown here is derived from an EMBL/GenBank/DDBJ whole genome shotgun (WGS) entry which is preliminary data.</text>
</comment>
<dbReference type="AlphaFoldDB" id="A0AAN7WJV3"/>
<reference evidence="2" key="1">
    <citation type="submission" date="2023-08" db="EMBL/GenBank/DDBJ databases">
        <title>Black Yeasts Isolated from many extreme environments.</title>
        <authorList>
            <person name="Coleine C."/>
            <person name="Stajich J.E."/>
            <person name="Selbmann L."/>
        </authorList>
    </citation>
    <scope>NUCLEOTIDE SEQUENCE</scope>
    <source>
        <strain evidence="2">CCFEE 5810</strain>
    </source>
</reference>
<feature type="region of interest" description="Disordered" evidence="1">
    <location>
        <begin position="1"/>
        <end position="32"/>
    </location>
</feature>
<gene>
    <name evidence="2" type="ORF">LTR97_000132</name>
</gene>
<dbReference type="Proteomes" id="UP001310594">
    <property type="component" value="Unassembled WGS sequence"/>
</dbReference>
<evidence type="ECO:0000313" key="3">
    <source>
        <dbReference type="Proteomes" id="UP001310594"/>
    </source>
</evidence>
<accession>A0AAN7WJV3</accession>
<evidence type="ECO:0000313" key="2">
    <source>
        <dbReference type="EMBL" id="KAK5707595.1"/>
    </source>
</evidence>
<feature type="compositionally biased region" description="Low complexity" evidence="1">
    <location>
        <begin position="18"/>
        <end position="29"/>
    </location>
</feature>
<dbReference type="GO" id="GO:0001228">
    <property type="term" value="F:DNA-binding transcription activator activity, RNA polymerase II-specific"/>
    <property type="evidence" value="ECO:0007669"/>
    <property type="project" value="TreeGrafter"/>
</dbReference>